<keyword evidence="3" id="KW-1185">Reference proteome</keyword>
<sequence>MLCRRIWRCPGAASGAVSSNRDGNYAGSLVQSLSLFTHNFYEKLPFASVSAASGRGMGDFEGALLLATRQYFEEKQPQHRKRENESNEERAAESERTPRECKKDRETETR</sequence>
<proteinExistence type="predicted"/>
<reference evidence="2 3" key="1">
    <citation type="submission" date="2017-03" db="EMBL/GenBank/DDBJ databases">
        <title>An alternative strategy for trypanosome survival in the mammalian bloodstream revealed through genome and transcriptome analysis of the ubiquitous bovine parasite Trypanosoma (Megatrypanum) theileri.</title>
        <authorList>
            <person name="Kelly S."/>
            <person name="Ivens A."/>
            <person name="Mott A."/>
            <person name="O'Neill E."/>
            <person name="Emms D."/>
            <person name="Macleod O."/>
            <person name="Voorheis P."/>
            <person name="Matthews J."/>
            <person name="Matthews K."/>
            <person name="Carrington M."/>
        </authorList>
    </citation>
    <scope>NUCLEOTIDE SEQUENCE [LARGE SCALE GENOMIC DNA]</scope>
    <source>
        <strain evidence="2">Edinburgh</strain>
    </source>
</reference>
<dbReference type="EMBL" id="NBCO01000016">
    <property type="protein sequence ID" value="ORC88464.1"/>
    <property type="molecule type" value="Genomic_DNA"/>
</dbReference>
<protein>
    <submittedName>
        <fullName evidence="2">XPA-interacting protein</fullName>
    </submittedName>
</protein>
<dbReference type="RefSeq" id="XP_028882530.1">
    <property type="nucleotide sequence ID" value="XM_029025974.1"/>
</dbReference>
<dbReference type="AlphaFoldDB" id="A0A1X0NUU0"/>
<dbReference type="OrthoDB" id="243313at2759"/>
<evidence type="ECO:0000313" key="2">
    <source>
        <dbReference type="EMBL" id="ORC88464.1"/>
    </source>
</evidence>
<accession>A0A1X0NUU0</accession>
<evidence type="ECO:0000256" key="1">
    <source>
        <dbReference type="SAM" id="MobiDB-lite"/>
    </source>
</evidence>
<dbReference type="STRING" id="67003.A0A1X0NUU0"/>
<evidence type="ECO:0000313" key="3">
    <source>
        <dbReference type="Proteomes" id="UP000192257"/>
    </source>
</evidence>
<feature type="region of interest" description="Disordered" evidence="1">
    <location>
        <begin position="71"/>
        <end position="110"/>
    </location>
</feature>
<name>A0A1X0NUU0_9TRYP</name>
<organism evidence="2 3">
    <name type="scientific">Trypanosoma theileri</name>
    <dbReference type="NCBI Taxonomy" id="67003"/>
    <lineage>
        <taxon>Eukaryota</taxon>
        <taxon>Discoba</taxon>
        <taxon>Euglenozoa</taxon>
        <taxon>Kinetoplastea</taxon>
        <taxon>Metakinetoplastina</taxon>
        <taxon>Trypanosomatida</taxon>
        <taxon>Trypanosomatidae</taxon>
        <taxon>Trypanosoma</taxon>
    </lineage>
</organism>
<dbReference type="VEuPathDB" id="TriTrypDB:TM35_000161020"/>
<dbReference type="Proteomes" id="UP000192257">
    <property type="component" value="Unassembled WGS sequence"/>
</dbReference>
<comment type="caution">
    <text evidence="2">The sequence shown here is derived from an EMBL/GenBank/DDBJ whole genome shotgun (WGS) entry which is preliminary data.</text>
</comment>
<gene>
    <name evidence="2" type="ORF">TM35_000161020</name>
</gene>
<dbReference type="GeneID" id="39985754"/>